<dbReference type="InterPro" id="IPR029058">
    <property type="entry name" value="AB_hydrolase_fold"/>
</dbReference>
<evidence type="ECO:0000313" key="4">
    <source>
        <dbReference type="EMBL" id="GJN92484.1"/>
    </source>
</evidence>
<keyword evidence="2" id="KW-0472">Membrane</keyword>
<evidence type="ECO:0000259" key="3">
    <source>
        <dbReference type="Pfam" id="PF04083"/>
    </source>
</evidence>
<evidence type="ECO:0000313" key="5">
    <source>
        <dbReference type="Proteomes" id="UP001342314"/>
    </source>
</evidence>
<feature type="transmembrane region" description="Helical" evidence="2">
    <location>
        <begin position="135"/>
        <end position="156"/>
    </location>
</feature>
<keyword evidence="2" id="KW-0812">Transmembrane</keyword>
<dbReference type="AlphaFoldDB" id="A0AAV5GPR2"/>
<evidence type="ECO:0000256" key="1">
    <source>
        <dbReference type="SAM" id="MobiDB-lite"/>
    </source>
</evidence>
<dbReference type="InterPro" id="IPR006693">
    <property type="entry name" value="AB_hydrolase_lipase"/>
</dbReference>
<dbReference type="Proteomes" id="UP001342314">
    <property type="component" value="Unassembled WGS sequence"/>
</dbReference>
<feature type="region of interest" description="Disordered" evidence="1">
    <location>
        <begin position="1"/>
        <end position="67"/>
    </location>
</feature>
<dbReference type="PANTHER" id="PTHR11005">
    <property type="entry name" value="LYSOSOMAL ACID LIPASE-RELATED"/>
    <property type="match status" value="1"/>
</dbReference>
<proteinExistence type="predicted"/>
<sequence length="548" mass="62528">MGDNYKDYSRRPAHVDHSAHPDVAHESGGNTRGMPDEKNWQDSSTGELERAAQDNHDRPLGTLVGDWHVKEEDGQDDGLRYEPAASAASGAHDWFARSNNFAATTDDRCFVHELPRPNYPTQTFYRRCVLAGFQLASAIGTTLAFFLIVGLSLFTAGWHKVNPFHKGPPRARVEREYAERVSGERYSARAAYYAEYWGWRCEDVDVETEDGFVLRVHHLSDPKREKPGPPVILQHGILSNSVTFMVNEERSLAFWLLEQGYDVYCSNIRTNIRMPHRTWPRSDPRYWAWGVKDIAMYDLPAIVDYVGKKTGLKPAYIGHSQGCGTMYIALSRGVRPDLGNKLSCFISLAPAVYAGPCLRHFPFSLMRRFAKSRKVWSLVFGVREFIPAISLFQRYLPGWLFGHLANPVFAFIFGFHDHNWLKRQVPKFFRTVAVPNSSELLFYMSIFSYKNCVFDTTTTEPWFPPSMPPLAIFYGTLDTLVLGKPLVERIRSHEPHVRLVKAVALENYEHQDPIWAHTAIKEVYPGILEVLQQTAPPASARRKVERAY</sequence>
<comment type="caution">
    <text evidence="4">The sequence shown here is derived from an EMBL/GenBank/DDBJ whole genome shotgun (WGS) entry which is preliminary data.</text>
</comment>
<protein>
    <recommendedName>
        <fullName evidence="3">Partial AB-hydrolase lipase domain-containing protein</fullName>
    </recommendedName>
</protein>
<feature type="compositionally biased region" description="Basic and acidic residues" evidence="1">
    <location>
        <begin position="47"/>
        <end position="59"/>
    </location>
</feature>
<name>A0AAV5GPR2_9BASI</name>
<feature type="domain" description="Partial AB-hydrolase lipase" evidence="3">
    <location>
        <begin position="191"/>
        <end position="247"/>
    </location>
</feature>
<evidence type="ECO:0000256" key="2">
    <source>
        <dbReference type="SAM" id="Phobius"/>
    </source>
</evidence>
<keyword evidence="2" id="KW-1133">Transmembrane helix</keyword>
<gene>
    <name evidence="4" type="ORF">Rhopal_005514-T1</name>
</gene>
<feature type="compositionally biased region" description="Basic and acidic residues" evidence="1">
    <location>
        <begin position="1"/>
        <end position="25"/>
    </location>
</feature>
<organism evidence="4 5">
    <name type="scientific">Rhodotorula paludigena</name>
    <dbReference type="NCBI Taxonomy" id="86838"/>
    <lineage>
        <taxon>Eukaryota</taxon>
        <taxon>Fungi</taxon>
        <taxon>Dikarya</taxon>
        <taxon>Basidiomycota</taxon>
        <taxon>Pucciniomycotina</taxon>
        <taxon>Microbotryomycetes</taxon>
        <taxon>Sporidiobolales</taxon>
        <taxon>Sporidiobolaceae</taxon>
        <taxon>Rhodotorula</taxon>
    </lineage>
</organism>
<dbReference type="SUPFAM" id="SSF53474">
    <property type="entry name" value="alpha/beta-Hydrolases"/>
    <property type="match status" value="1"/>
</dbReference>
<reference evidence="4 5" key="1">
    <citation type="submission" date="2021-12" db="EMBL/GenBank/DDBJ databases">
        <title>High titer production of polyol ester of fatty acids by Rhodotorula paludigena BS15 towards product separation-free biomass refinery.</title>
        <authorList>
            <person name="Mano J."/>
            <person name="Ono H."/>
            <person name="Tanaka T."/>
            <person name="Naito K."/>
            <person name="Sushida H."/>
            <person name="Ike M."/>
            <person name="Tokuyasu K."/>
            <person name="Kitaoka M."/>
        </authorList>
    </citation>
    <scope>NUCLEOTIDE SEQUENCE [LARGE SCALE GENOMIC DNA]</scope>
    <source>
        <strain evidence="4 5">BS15</strain>
    </source>
</reference>
<dbReference type="Pfam" id="PF04083">
    <property type="entry name" value="Abhydro_lipase"/>
    <property type="match status" value="1"/>
</dbReference>
<accession>A0AAV5GPR2</accession>
<keyword evidence="5" id="KW-1185">Reference proteome</keyword>
<dbReference type="Gene3D" id="3.40.50.1820">
    <property type="entry name" value="alpha/beta hydrolase"/>
    <property type="match status" value="1"/>
</dbReference>
<dbReference type="GO" id="GO:0006629">
    <property type="term" value="P:lipid metabolic process"/>
    <property type="evidence" value="ECO:0007669"/>
    <property type="project" value="InterPro"/>
</dbReference>
<dbReference type="EMBL" id="BQKY01000011">
    <property type="protein sequence ID" value="GJN92484.1"/>
    <property type="molecule type" value="Genomic_DNA"/>
</dbReference>